<organism evidence="1 2">
    <name type="scientific">Mordavella massiliensis</name>
    <dbReference type="NCBI Taxonomy" id="1871024"/>
    <lineage>
        <taxon>Bacteria</taxon>
        <taxon>Bacillati</taxon>
        <taxon>Bacillota</taxon>
        <taxon>Clostridia</taxon>
        <taxon>Eubacteriales</taxon>
        <taxon>Clostridiaceae</taxon>
        <taxon>Mordavella</taxon>
    </lineage>
</organism>
<dbReference type="Proteomes" id="UP000713880">
    <property type="component" value="Unassembled WGS sequence"/>
</dbReference>
<evidence type="ECO:0000313" key="1">
    <source>
        <dbReference type="EMBL" id="MBM6827071.1"/>
    </source>
</evidence>
<dbReference type="EMBL" id="JACJLV010000023">
    <property type="protein sequence ID" value="MBM6827071.1"/>
    <property type="molecule type" value="Genomic_DNA"/>
</dbReference>
<dbReference type="RefSeq" id="WP_204909105.1">
    <property type="nucleotide sequence ID" value="NZ_JACJLV010000023.1"/>
</dbReference>
<gene>
    <name evidence="1" type="ORF">H6A13_08165</name>
</gene>
<evidence type="ECO:0000313" key="2">
    <source>
        <dbReference type="Proteomes" id="UP000713880"/>
    </source>
</evidence>
<keyword evidence="2" id="KW-1185">Reference proteome</keyword>
<sequence>MNTCPSQNTRAARLYGDIIGQSRPDSLDSRIRHPRMPVADRAKIFAPFAALTGFEKVIEAENAKASTP</sequence>
<reference evidence="1" key="2">
    <citation type="journal article" date="2021" name="Sci. Rep.">
        <title>The distribution of antibiotic resistance genes in chicken gut microbiota commensals.</title>
        <authorList>
            <person name="Juricova H."/>
            <person name="Matiasovicova J."/>
            <person name="Kubasova T."/>
            <person name="Cejkova D."/>
            <person name="Rychlik I."/>
        </authorList>
    </citation>
    <scope>NUCLEOTIDE SEQUENCE</scope>
    <source>
        <strain evidence="1">An420c</strain>
    </source>
</reference>
<protein>
    <submittedName>
        <fullName evidence="1">Uncharacterized protein</fullName>
    </submittedName>
</protein>
<reference evidence="1" key="1">
    <citation type="submission" date="2020-08" db="EMBL/GenBank/DDBJ databases">
        <authorList>
            <person name="Cejkova D."/>
            <person name="Kubasova T."/>
            <person name="Jahodarova E."/>
            <person name="Rychlik I."/>
        </authorList>
    </citation>
    <scope>NUCLEOTIDE SEQUENCE</scope>
    <source>
        <strain evidence="1">An420c</strain>
    </source>
</reference>
<name>A0A938X0H8_9CLOT</name>
<comment type="caution">
    <text evidence="1">The sequence shown here is derived from an EMBL/GenBank/DDBJ whole genome shotgun (WGS) entry which is preliminary data.</text>
</comment>
<proteinExistence type="predicted"/>
<accession>A0A938X0H8</accession>
<dbReference type="AlphaFoldDB" id="A0A938X0H8"/>